<dbReference type="GO" id="GO:0008380">
    <property type="term" value="P:RNA splicing"/>
    <property type="evidence" value="ECO:0007669"/>
    <property type="project" value="UniProtKB-KW"/>
</dbReference>
<gene>
    <name evidence="13" type="ORF">BCR33DRAFT_718002</name>
</gene>
<dbReference type="Proteomes" id="UP000193642">
    <property type="component" value="Unassembled WGS sequence"/>
</dbReference>
<dbReference type="InterPro" id="IPR012677">
    <property type="entry name" value="Nucleotide-bd_a/b_plait_sf"/>
</dbReference>
<dbReference type="GO" id="GO:0005681">
    <property type="term" value="C:spliceosomal complex"/>
    <property type="evidence" value="ECO:0007669"/>
    <property type="project" value="UniProtKB-KW"/>
</dbReference>
<dbReference type="GO" id="GO:0030532">
    <property type="term" value="C:small nuclear ribonucleoprotein complex"/>
    <property type="evidence" value="ECO:0007669"/>
    <property type="project" value="UniProtKB-ARBA"/>
</dbReference>
<dbReference type="FunFam" id="3.30.70.330:FF:000029">
    <property type="entry name" value="U2 small nuclear ribonucleoprotein B"/>
    <property type="match status" value="1"/>
</dbReference>
<dbReference type="FunFam" id="3.30.70.330:FF:000039">
    <property type="entry name" value="U1 small nuclear ribonucleoprotein A"/>
    <property type="match status" value="1"/>
</dbReference>
<dbReference type="OrthoDB" id="277802at2759"/>
<dbReference type="EMBL" id="MCGO01000027">
    <property type="protein sequence ID" value="ORY42800.1"/>
    <property type="molecule type" value="Genomic_DNA"/>
</dbReference>
<evidence type="ECO:0000256" key="5">
    <source>
        <dbReference type="ARBA" id="ARBA00022737"/>
    </source>
</evidence>
<protein>
    <submittedName>
        <fullName evidence="13">RNA recognition protein</fullName>
    </submittedName>
</protein>
<dbReference type="PANTHER" id="PTHR10501">
    <property type="entry name" value="U1 SMALL NUCLEAR RIBONUCLEOPROTEIN A/U2 SMALL NUCLEAR RIBONUCLEOPROTEIN B"/>
    <property type="match status" value="1"/>
</dbReference>
<reference evidence="13 14" key="1">
    <citation type="submission" date="2016-07" db="EMBL/GenBank/DDBJ databases">
        <title>Pervasive Adenine N6-methylation of Active Genes in Fungi.</title>
        <authorList>
            <consortium name="DOE Joint Genome Institute"/>
            <person name="Mondo S.J."/>
            <person name="Dannebaum R.O."/>
            <person name="Kuo R.C."/>
            <person name="Labutti K."/>
            <person name="Haridas S."/>
            <person name="Kuo A."/>
            <person name="Salamov A."/>
            <person name="Ahrendt S.R."/>
            <person name="Lipzen A."/>
            <person name="Sullivan W."/>
            <person name="Andreopoulos W.B."/>
            <person name="Clum A."/>
            <person name="Lindquist E."/>
            <person name="Daum C."/>
            <person name="Ramamoorthy G.K."/>
            <person name="Gryganskyi A."/>
            <person name="Culley D."/>
            <person name="Magnuson J.K."/>
            <person name="James T.Y."/>
            <person name="O'Malley M.A."/>
            <person name="Stajich J.E."/>
            <person name="Spatafora J.W."/>
            <person name="Visel A."/>
            <person name="Grigoriev I.V."/>
        </authorList>
    </citation>
    <scope>NUCLEOTIDE SEQUENCE [LARGE SCALE GENOMIC DNA]</scope>
    <source>
        <strain evidence="13 14">JEL800</strain>
    </source>
</reference>
<dbReference type="GO" id="GO:0003723">
    <property type="term" value="F:RNA binding"/>
    <property type="evidence" value="ECO:0007669"/>
    <property type="project" value="UniProtKB-UniRule"/>
</dbReference>
<comment type="caution">
    <text evidence="13">The sequence shown here is derived from an EMBL/GenBank/DDBJ whole genome shotgun (WGS) entry which is preliminary data.</text>
</comment>
<sequence length="253" mass="27882">MASTFIRASQTLYVRNVCEKASKKELKISLYHLFSQHGAVIDVVVMKTEKMRGQAFVVFRDVTGATAALRALQGFPFFERPLKIEYAQSKSNAVALLEGKVAPRKEKTGAAVAAGPTTNGTAESSNKRAREDDNEDAPSNKRATIVEEDDEDDDVDMEQDDDDDEDDVPPANPPSKILYLTSLPSQITADGPEALTTLFKDYKGFKEVRLVPGKPDLAFVEYGTVDQAVEARKRLDGFSIMQGKVLKIQYSKV</sequence>
<evidence type="ECO:0000256" key="3">
    <source>
        <dbReference type="ARBA" id="ARBA00022664"/>
    </source>
</evidence>
<keyword evidence="8" id="KW-0539">Nucleus</keyword>
<dbReference type="InterPro" id="IPR000504">
    <property type="entry name" value="RRM_dom"/>
</dbReference>
<keyword evidence="3" id="KW-0507">mRNA processing</keyword>
<evidence type="ECO:0000256" key="6">
    <source>
        <dbReference type="ARBA" id="ARBA00022884"/>
    </source>
</evidence>
<keyword evidence="6 10" id="KW-0694">RNA-binding</keyword>
<accession>A0A1Y2C6Z4</accession>
<dbReference type="CDD" id="cd12246">
    <property type="entry name" value="RRM1_U1A_like"/>
    <property type="match status" value="1"/>
</dbReference>
<comment type="subcellular location">
    <subcellularLocation>
        <location evidence="1">Nucleus</location>
    </subcellularLocation>
</comment>
<evidence type="ECO:0000256" key="7">
    <source>
        <dbReference type="ARBA" id="ARBA00023187"/>
    </source>
</evidence>
<evidence type="ECO:0000256" key="2">
    <source>
        <dbReference type="ARBA" id="ARBA00007243"/>
    </source>
</evidence>
<keyword evidence="4" id="KW-0747">Spliceosome</keyword>
<keyword evidence="9" id="KW-0687">Ribonucleoprotein</keyword>
<feature type="region of interest" description="Disordered" evidence="11">
    <location>
        <begin position="105"/>
        <end position="176"/>
    </location>
</feature>
<evidence type="ECO:0000256" key="8">
    <source>
        <dbReference type="ARBA" id="ARBA00023242"/>
    </source>
</evidence>
<comment type="similarity">
    <text evidence="2">Belongs to the RRM U1 A/B'' family.</text>
</comment>
<dbReference type="InterPro" id="IPR035979">
    <property type="entry name" value="RBD_domain_sf"/>
</dbReference>
<keyword evidence="7" id="KW-0508">mRNA splicing</keyword>
<evidence type="ECO:0000256" key="9">
    <source>
        <dbReference type="ARBA" id="ARBA00023274"/>
    </source>
</evidence>
<dbReference type="Gene3D" id="3.30.70.330">
    <property type="match status" value="2"/>
</dbReference>
<dbReference type="SUPFAM" id="SSF54928">
    <property type="entry name" value="RNA-binding domain, RBD"/>
    <property type="match status" value="1"/>
</dbReference>
<dbReference type="AlphaFoldDB" id="A0A1Y2C6Z4"/>
<evidence type="ECO:0000256" key="11">
    <source>
        <dbReference type="SAM" id="MobiDB-lite"/>
    </source>
</evidence>
<feature type="domain" description="RRM" evidence="12">
    <location>
        <begin position="10"/>
        <end position="89"/>
    </location>
</feature>
<keyword evidence="5" id="KW-0677">Repeat</keyword>
<evidence type="ECO:0000313" key="14">
    <source>
        <dbReference type="Proteomes" id="UP000193642"/>
    </source>
</evidence>
<organism evidence="13 14">
    <name type="scientific">Rhizoclosmatium globosum</name>
    <dbReference type="NCBI Taxonomy" id="329046"/>
    <lineage>
        <taxon>Eukaryota</taxon>
        <taxon>Fungi</taxon>
        <taxon>Fungi incertae sedis</taxon>
        <taxon>Chytridiomycota</taxon>
        <taxon>Chytridiomycota incertae sedis</taxon>
        <taxon>Chytridiomycetes</taxon>
        <taxon>Chytridiales</taxon>
        <taxon>Chytriomycetaceae</taxon>
        <taxon>Rhizoclosmatium</taxon>
    </lineage>
</organism>
<dbReference type="SMART" id="SM00360">
    <property type="entry name" value="RRM"/>
    <property type="match status" value="2"/>
</dbReference>
<keyword evidence="14" id="KW-1185">Reference proteome</keyword>
<evidence type="ECO:0000256" key="10">
    <source>
        <dbReference type="PROSITE-ProRule" id="PRU00176"/>
    </source>
</evidence>
<name>A0A1Y2C6Z4_9FUNG</name>
<dbReference type="PROSITE" id="PS50102">
    <property type="entry name" value="RRM"/>
    <property type="match status" value="2"/>
</dbReference>
<evidence type="ECO:0000259" key="12">
    <source>
        <dbReference type="PROSITE" id="PS50102"/>
    </source>
</evidence>
<feature type="compositionally biased region" description="Acidic residues" evidence="11">
    <location>
        <begin position="146"/>
        <end position="168"/>
    </location>
</feature>
<evidence type="ECO:0000256" key="4">
    <source>
        <dbReference type="ARBA" id="ARBA00022728"/>
    </source>
</evidence>
<dbReference type="STRING" id="329046.A0A1Y2C6Z4"/>
<dbReference type="GO" id="GO:0006397">
    <property type="term" value="P:mRNA processing"/>
    <property type="evidence" value="ECO:0007669"/>
    <property type="project" value="UniProtKB-KW"/>
</dbReference>
<evidence type="ECO:0000256" key="1">
    <source>
        <dbReference type="ARBA" id="ARBA00004123"/>
    </source>
</evidence>
<dbReference type="CDD" id="cd12247">
    <property type="entry name" value="RRM2_U1A_like"/>
    <property type="match status" value="1"/>
</dbReference>
<proteinExistence type="inferred from homology"/>
<dbReference type="Pfam" id="PF00076">
    <property type="entry name" value="RRM_1"/>
    <property type="match status" value="2"/>
</dbReference>
<evidence type="ECO:0000313" key="13">
    <source>
        <dbReference type="EMBL" id="ORY42800.1"/>
    </source>
</evidence>
<feature type="domain" description="RRM" evidence="12">
    <location>
        <begin position="176"/>
        <end position="253"/>
    </location>
</feature>